<proteinExistence type="predicted"/>
<accession>A0A162R290</accession>
<organism evidence="4 5">
    <name type="scientific">Clostridium magnum DSM 2767</name>
    <dbReference type="NCBI Taxonomy" id="1121326"/>
    <lineage>
        <taxon>Bacteria</taxon>
        <taxon>Bacillati</taxon>
        <taxon>Bacillota</taxon>
        <taxon>Clostridia</taxon>
        <taxon>Eubacteriales</taxon>
        <taxon>Clostridiaceae</taxon>
        <taxon>Clostridium</taxon>
    </lineage>
</organism>
<evidence type="ECO:0000259" key="3">
    <source>
        <dbReference type="Pfam" id="PF25137"/>
    </source>
</evidence>
<dbReference type="GO" id="GO:0004022">
    <property type="term" value="F:alcohol dehydrogenase (NAD+) activity"/>
    <property type="evidence" value="ECO:0007669"/>
    <property type="project" value="TreeGrafter"/>
</dbReference>
<dbReference type="Proteomes" id="UP000076603">
    <property type="component" value="Unassembled WGS sequence"/>
</dbReference>
<dbReference type="FunFam" id="3.40.50.1970:FF:000003">
    <property type="entry name" value="Alcohol dehydrogenase, iron-containing"/>
    <property type="match status" value="1"/>
</dbReference>
<dbReference type="GO" id="GO:0046872">
    <property type="term" value="F:metal ion binding"/>
    <property type="evidence" value="ECO:0007669"/>
    <property type="project" value="InterPro"/>
</dbReference>
<dbReference type="EMBL" id="LWAE01000009">
    <property type="protein sequence ID" value="KZL89317.1"/>
    <property type="molecule type" value="Genomic_DNA"/>
</dbReference>
<gene>
    <name evidence="4" type="primary">dhaT_3</name>
    <name evidence="4" type="ORF">CLMAG_52190</name>
</gene>
<dbReference type="InterPro" id="IPR001670">
    <property type="entry name" value="ADH_Fe/GldA"/>
</dbReference>
<dbReference type="InterPro" id="IPR039697">
    <property type="entry name" value="Alcohol_dehydrogenase_Fe"/>
</dbReference>
<comment type="caution">
    <text evidence="4">The sequence shown here is derived from an EMBL/GenBank/DDBJ whole genome shotgun (WGS) entry which is preliminary data.</text>
</comment>
<dbReference type="EC" id="1.1.1.202" evidence="4"/>
<dbReference type="Pfam" id="PF00465">
    <property type="entry name" value="Fe-ADH"/>
    <property type="match status" value="1"/>
</dbReference>
<protein>
    <submittedName>
        <fullName evidence="4">1,3-propanediol dehydrogenase</fullName>
        <ecNumber evidence="4">1.1.1.202</ecNumber>
    </submittedName>
</protein>
<dbReference type="InterPro" id="IPR056798">
    <property type="entry name" value="ADH_Fe_C"/>
</dbReference>
<feature type="domain" description="Alcohol dehydrogenase iron-type/glycerol dehydrogenase GldA" evidence="2">
    <location>
        <begin position="9"/>
        <end position="175"/>
    </location>
</feature>
<dbReference type="CDD" id="cd08185">
    <property type="entry name" value="Fe-ADH-like"/>
    <property type="match status" value="1"/>
</dbReference>
<dbReference type="Gene3D" id="1.20.1090.10">
    <property type="entry name" value="Dehydroquinate synthase-like - alpha domain"/>
    <property type="match status" value="1"/>
</dbReference>
<dbReference type="PATRIC" id="fig|1121326.3.peg.5278"/>
<dbReference type="PANTHER" id="PTHR11496">
    <property type="entry name" value="ALCOHOL DEHYDROGENASE"/>
    <property type="match status" value="1"/>
</dbReference>
<dbReference type="Gene3D" id="3.40.50.1970">
    <property type="match status" value="1"/>
</dbReference>
<evidence type="ECO:0000313" key="4">
    <source>
        <dbReference type="EMBL" id="KZL89317.1"/>
    </source>
</evidence>
<dbReference type="GO" id="GO:0047516">
    <property type="term" value="F:1,3-propanediol dehydrogenase activity"/>
    <property type="evidence" value="ECO:0007669"/>
    <property type="project" value="UniProtKB-EC"/>
</dbReference>
<dbReference type="SUPFAM" id="SSF56796">
    <property type="entry name" value="Dehydroquinate synthase-like"/>
    <property type="match status" value="1"/>
</dbReference>
<dbReference type="Pfam" id="PF25137">
    <property type="entry name" value="ADH_Fe_C"/>
    <property type="match status" value="1"/>
</dbReference>
<name>A0A162R290_9CLOT</name>
<evidence type="ECO:0000313" key="5">
    <source>
        <dbReference type="Proteomes" id="UP000076603"/>
    </source>
</evidence>
<dbReference type="RefSeq" id="WP_341420918.1">
    <property type="nucleotide sequence ID" value="NZ_FQXL01000045.1"/>
</dbReference>
<dbReference type="PANTHER" id="PTHR11496:SF104">
    <property type="entry name" value="3-DEOXY-ALPHA-D-MANNO-OCTULOSONATE 8-OXIDASE"/>
    <property type="match status" value="1"/>
</dbReference>
<reference evidence="4 5" key="1">
    <citation type="submission" date="2016-04" db="EMBL/GenBank/DDBJ databases">
        <title>Genome sequence of Clostridium magnum DSM 2767.</title>
        <authorList>
            <person name="Poehlein A."/>
            <person name="Uhlig R."/>
            <person name="Fischer R."/>
            <person name="Bahl H."/>
            <person name="Daniel R."/>
        </authorList>
    </citation>
    <scope>NUCLEOTIDE SEQUENCE [LARGE SCALE GENOMIC DNA]</scope>
    <source>
        <strain evidence="4 5">DSM 2767</strain>
    </source>
</reference>
<dbReference type="PROSITE" id="PS00913">
    <property type="entry name" value="ADH_IRON_1"/>
    <property type="match status" value="1"/>
</dbReference>
<evidence type="ECO:0000259" key="2">
    <source>
        <dbReference type="Pfam" id="PF00465"/>
    </source>
</evidence>
<dbReference type="STRING" id="1121326.CLMAG_52190"/>
<dbReference type="AlphaFoldDB" id="A0A162R290"/>
<feature type="domain" description="Fe-containing alcohol dehydrogenase-like C-terminal" evidence="3">
    <location>
        <begin position="188"/>
        <end position="382"/>
    </location>
</feature>
<dbReference type="FunFam" id="1.20.1090.10:FF:000001">
    <property type="entry name" value="Aldehyde-alcohol dehydrogenase"/>
    <property type="match status" value="1"/>
</dbReference>
<evidence type="ECO:0000256" key="1">
    <source>
        <dbReference type="ARBA" id="ARBA00023002"/>
    </source>
</evidence>
<dbReference type="InterPro" id="IPR018211">
    <property type="entry name" value="ADH_Fe_CS"/>
</dbReference>
<keyword evidence="1 4" id="KW-0560">Oxidoreductase</keyword>
<keyword evidence="5" id="KW-1185">Reference proteome</keyword>
<sequence>MIDFNYYMPTKLLFGPGKVSGIGEITKQYGTRALIVTGKNSTKKTGLLDRVVSYLEKEDIECIIFDKVQSNPLTTTAEEGAIFAKEKGCDVVVALGGGSTIDAAKGIAFMAVNDGSVTDYIFGKAQIGALPIIAVTTTAGTGSEGDCMAVLTNPENNDKKSLKSQFIYPKVSIIDSELMTTLPKHIIAPTGIDVMCHAMEAYVAKNSNPLSEIMALKAIELVSKNLVSVYKNPNDLEAWSNMAFANTLGGMVIDASGVALAHGLEHPVSGLLDVTHGEGLAALLITWMEYTYESSLEKFANIAKAIGEDVGGLSIEDSAKKGIEGIKKLLARLDLTKTLSDLGVKEEHIDWLSSNALKTMTYAVNNNPKVPSLEEIKKLYTDCL</sequence>